<accession>A0A0D2AIE4</accession>
<feature type="compositionally biased region" description="Basic residues" evidence="1">
    <location>
        <begin position="107"/>
        <end position="117"/>
    </location>
</feature>
<proteinExistence type="predicted"/>
<name>A0A0D2AIE4_9PEZI</name>
<organism evidence="2 3">
    <name type="scientific">Verruconis gallopava</name>
    <dbReference type="NCBI Taxonomy" id="253628"/>
    <lineage>
        <taxon>Eukaryota</taxon>
        <taxon>Fungi</taxon>
        <taxon>Dikarya</taxon>
        <taxon>Ascomycota</taxon>
        <taxon>Pezizomycotina</taxon>
        <taxon>Dothideomycetes</taxon>
        <taxon>Pleosporomycetidae</taxon>
        <taxon>Venturiales</taxon>
        <taxon>Sympoventuriaceae</taxon>
        <taxon>Verruconis</taxon>
    </lineage>
</organism>
<evidence type="ECO:0000256" key="1">
    <source>
        <dbReference type="SAM" id="MobiDB-lite"/>
    </source>
</evidence>
<dbReference type="InParanoid" id="A0A0D2AIE4"/>
<dbReference type="AlphaFoldDB" id="A0A0D2AIE4"/>
<dbReference type="PANTHER" id="PTHR37844:SF2">
    <property type="entry name" value="SER_THR PROTEIN PHOSPHATASE SUPERFAMILY (AFU_ORTHOLOGUE AFUA_1G14840)"/>
    <property type="match status" value="1"/>
</dbReference>
<dbReference type="OrthoDB" id="550558at2759"/>
<feature type="region of interest" description="Disordered" evidence="1">
    <location>
        <begin position="98"/>
        <end position="121"/>
    </location>
</feature>
<reference evidence="2 3" key="1">
    <citation type="submission" date="2015-01" db="EMBL/GenBank/DDBJ databases">
        <title>The Genome Sequence of Ochroconis gallopava CBS43764.</title>
        <authorList>
            <consortium name="The Broad Institute Genomics Platform"/>
            <person name="Cuomo C."/>
            <person name="de Hoog S."/>
            <person name="Gorbushina A."/>
            <person name="Stielow B."/>
            <person name="Teixiera M."/>
            <person name="Abouelleil A."/>
            <person name="Chapman S.B."/>
            <person name="Priest M."/>
            <person name="Young S.K."/>
            <person name="Wortman J."/>
            <person name="Nusbaum C."/>
            <person name="Birren B."/>
        </authorList>
    </citation>
    <scope>NUCLEOTIDE SEQUENCE [LARGE SCALE GENOMIC DNA]</scope>
    <source>
        <strain evidence="2 3">CBS 43764</strain>
    </source>
</reference>
<dbReference type="RefSeq" id="XP_016208558.1">
    <property type="nucleotide sequence ID" value="XM_016363617.1"/>
</dbReference>
<dbReference type="InterPro" id="IPR029052">
    <property type="entry name" value="Metallo-depent_PP-like"/>
</dbReference>
<evidence type="ECO:0000313" key="2">
    <source>
        <dbReference type="EMBL" id="KIV98688.1"/>
    </source>
</evidence>
<gene>
    <name evidence="2" type="ORF">PV09_09544</name>
</gene>
<dbReference type="Proteomes" id="UP000053259">
    <property type="component" value="Unassembled WGS sequence"/>
</dbReference>
<evidence type="ECO:0000313" key="3">
    <source>
        <dbReference type="Proteomes" id="UP000053259"/>
    </source>
</evidence>
<dbReference type="EMBL" id="KN847605">
    <property type="protein sequence ID" value="KIV98688.1"/>
    <property type="molecule type" value="Genomic_DNA"/>
</dbReference>
<dbReference type="VEuPathDB" id="FungiDB:PV09_09544"/>
<dbReference type="PANTHER" id="PTHR37844">
    <property type="entry name" value="SER/THR PROTEIN PHOSPHATASE SUPERFAMILY (AFU_ORTHOLOGUE AFUA_1G14840)"/>
    <property type="match status" value="1"/>
</dbReference>
<dbReference type="GeneID" id="27317517"/>
<keyword evidence="3" id="KW-1185">Reference proteome</keyword>
<dbReference type="HOGENOM" id="CLU_2265789_0_0_1"/>
<sequence>MTLGGLSGGIITREKSGDNERRRILMVTHYAPCIEGTSHPEHAASNCNSAFATDILDNDNDGWSRVHTWVFGHTHYNTAFTRSGTYIVLNPRGYVLDPAKENAPLKKGQKKRGQKKMRSFDPKRVIAL</sequence>
<evidence type="ECO:0008006" key="4">
    <source>
        <dbReference type="Google" id="ProtNLM"/>
    </source>
</evidence>
<dbReference type="SUPFAM" id="SSF56300">
    <property type="entry name" value="Metallo-dependent phosphatases"/>
    <property type="match status" value="1"/>
</dbReference>
<protein>
    <recommendedName>
        <fullName evidence="4">Calcineurin-like phosphoesterase domain-containing protein</fullName>
    </recommendedName>
</protein>